<dbReference type="Pfam" id="PF18998">
    <property type="entry name" value="Flg_new_2"/>
    <property type="match status" value="1"/>
</dbReference>
<name>A0A1T4JYW8_9FIRM</name>
<evidence type="ECO:0000313" key="4">
    <source>
        <dbReference type="EMBL" id="SJZ35363.1"/>
    </source>
</evidence>
<feature type="region of interest" description="Disordered" evidence="1">
    <location>
        <begin position="23"/>
        <end position="74"/>
    </location>
</feature>
<dbReference type="AlphaFoldDB" id="A0A1T4JYW8"/>
<evidence type="ECO:0000313" key="5">
    <source>
        <dbReference type="Proteomes" id="UP000190657"/>
    </source>
</evidence>
<feature type="region of interest" description="Disordered" evidence="1">
    <location>
        <begin position="109"/>
        <end position="153"/>
    </location>
</feature>
<feature type="compositionally biased region" description="Low complexity" evidence="1">
    <location>
        <begin position="119"/>
        <end position="153"/>
    </location>
</feature>
<organism evidence="4 5">
    <name type="scientific">Eubacterium coprostanoligenes</name>
    <dbReference type="NCBI Taxonomy" id="290054"/>
    <lineage>
        <taxon>Bacteria</taxon>
        <taxon>Bacillati</taxon>
        <taxon>Bacillota</taxon>
        <taxon>Clostridia</taxon>
        <taxon>Eubacteriales</taxon>
        <taxon>Eubacteriaceae</taxon>
        <taxon>Eubacterium</taxon>
    </lineage>
</organism>
<feature type="compositionally biased region" description="Acidic residues" evidence="1">
    <location>
        <begin position="25"/>
        <end position="38"/>
    </location>
</feature>
<feature type="domain" description="Bacterial repeat" evidence="3">
    <location>
        <begin position="156"/>
        <end position="225"/>
    </location>
</feature>
<feature type="transmembrane region" description="Helical" evidence="2">
    <location>
        <begin position="79"/>
        <end position="102"/>
    </location>
</feature>
<dbReference type="EMBL" id="FUWW01000002">
    <property type="protein sequence ID" value="SJZ35363.1"/>
    <property type="molecule type" value="Genomic_DNA"/>
</dbReference>
<protein>
    <recommendedName>
        <fullName evidence="3">Bacterial repeat domain-containing protein</fullName>
    </recommendedName>
</protein>
<keyword evidence="2" id="KW-1133">Transmembrane helix</keyword>
<sequence>MRCKNCGSENDDNLYICQNCGSPLYDDEDNDNEIINEDDMGKTRVAPVVQSNQRQSAPQQRSTQGAPAKSEQDKKKEKTVIIIVVLAVVLAIAVTALVAVLVSNSKKNNNVEDTSIPIASTSEAPSTTVAPPTTEPTTESTTQPTTESTTAAPVEYTVTVSCSQGGEVEGDGSYAEGEKCTVIARADDDFEFDGWYKNGKRVSSNEVYTFAVKDNTELEAVFTDITDVSEDYE</sequence>
<evidence type="ECO:0000256" key="1">
    <source>
        <dbReference type="SAM" id="MobiDB-lite"/>
    </source>
</evidence>
<evidence type="ECO:0000256" key="2">
    <source>
        <dbReference type="SAM" id="Phobius"/>
    </source>
</evidence>
<gene>
    <name evidence="4" type="ORF">SAMN02745114_00186</name>
</gene>
<dbReference type="InterPro" id="IPR044060">
    <property type="entry name" value="Bacterial_rp_domain"/>
</dbReference>
<dbReference type="OrthoDB" id="1779649at2"/>
<keyword evidence="2" id="KW-0472">Membrane</keyword>
<evidence type="ECO:0000259" key="3">
    <source>
        <dbReference type="Pfam" id="PF18998"/>
    </source>
</evidence>
<feature type="compositionally biased region" description="Polar residues" evidence="1">
    <location>
        <begin position="49"/>
        <end position="65"/>
    </location>
</feature>
<dbReference type="STRING" id="290054.SAMN02745114_00186"/>
<proteinExistence type="predicted"/>
<dbReference type="RefSeq" id="WP_078767695.1">
    <property type="nucleotide sequence ID" value="NZ_FUWW01000002.1"/>
</dbReference>
<keyword evidence="5" id="KW-1185">Reference proteome</keyword>
<reference evidence="4 5" key="1">
    <citation type="submission" date="2017-02" db="EMBL/GenBank/DDBJ databases">
        <authorList>
            <person name="Peterson S.W."/>
        </authorList>
    </citation>
    <scope>NUCLEOTIDE SEQUENCE [LARGE SCALE GENOMIC DNA]</scope>
    <source>
        <strain evidence="4 5">ATCC 51222</strain>
    </source>
</reference>
<keyword evidence="2" id="KW-0812">Transmembrane</keyword>
<dbReference type="Proteomes" id="UP000190657">
    <property type="component" value="Unassembled WGS sequence"/>
</dbReference>
<accession>A0A1T4JYW8</accession>